<name>A0ABD0JYY1_9CAEN</name>
<sequence length="72" mass="7794">MLTIRTYFTRPPVNGSHAGIVSVFTPGTLQPSQSLCHSGIGKGEEWLAVRDSGHSVRDSLLRTRDILLGTVC</sequence>
<dbReference type="AlphaFoldDB" id="A0ABD0JYY1"/>
<dbReference type="EMBL" id="JACVVK020000284">
    <property type="protein sequence ID" value="KAK7480291.1"/>
    <property type="molecule type" value="Genomic_DNA"/>
</dbReference>
<organism evidence="1 2">
    <name type="scientific">Batillaria attramentaria</name>
    <dbReference type="NCBI Taxonomy" id="370345"/>
    <lineage>
        <taxon>Eukaryota</taxon>
        <taxon>Metazoa</taxon>
        <taxon>Spiralia</taxon>
        <taxon>Lophotrochozoa</taxon>
        <taxon>Mollusca</taxon>
        <taxon>Gastropoda</taxon>
        <taxon>Caenogastropoda</taxon>
        <taxon>Sorbeoconcha</taxon>
        <taxon>Cerithioidea</taxon>
        <taxon>Batillariidae</taxon>
        <taxon>Batillaria</taxon>
    </lineage>
</organism>
<proteinExistence type="predicted"/>
<dbReference type="Proteomes" id="UP001519460">
    <property type="component" value="Unassembled WGS sequence"/>
</dbReference>
<gene>
    <name evidence="1" type="ORF">BaRGS_00028459</name>
</gene>
<comment type="caution">
    <text evidence="1">The sequence shown here is derived from an EMBL/GenBank/DDBJ whole genome shotgun (WGS) entry which is preliminary data.</text>
</comment>
<accession>A0ABD0JYY1</accession>
<evidence type="ECO:0000313" key="2">
    <source>
        <dbReference type="Proteomes" id="UP001519460"/>
    </source>
</evidence>
<evidence type="ECO:0000313" key="1">
    <source>
        <dbReference type="EMBL" id="KAK7480291.1"/>
    </source>
</evidence>
<keyword evidence="2" id="KW-1185">Reference proteome</keyword>
<reference evidence="1 2" key="1">
    <citation type="journal article" date="2023" name="Sci. Data">
        <title>Genome assembly of the Korean intertidal mud-creeper Batillaria attramentaria.</title>
        <authorList>
            <person name="Patra A.K."/>
            <person name="Ho P.T."/>
            <person name="Jun S."/>
            <person name="Lee S.J."/>
            <person name="Kim Y."/>
            <person name="Won Y.J."/>
        </authorList>
    </citation>
    <scope>NUCLEOTIDE SEQUENCE [LARGE SCALE GENOMIC DNA]</scope>
    <source>
        <strain evidence="1">Wonlab-2016</strain>
    </source>
</reference>
<protein>
    <submittedName>
        <fullName evidence="1">Uncharacterized protein</fullName>
    </submittedName>
</protein>